<evidence type="ECO:0000313" key="2">
    <source>
        <dbReference type="Proteomes" id="UP001164737"/>
    </source>
</evidence>
<reference evidence="1" key="1">
    <citation type="submission" date="2022-10" db="EMBL/GenBank/DDBJ databases">
        <title>Complete genome sequence resource for Xanthomonas hortorum isolated from Greek Oregano.</title>
        <authorList>
            <person name="Gonzalez-Tobon J."/>
            <person name="Helmann T.C."/>
            <person name="Daughtrey M."/>
            <person name="Stodghill P.V."/>
            <person name="Filiatrault M.J."/>
        </authorList>
    </citation>
    <scope>NUCLEOTIDE SEQUENCE</scope>
    <source>
        <strain evidence="1">Oregano 108</strain>
    </source>
</reference>
<evidence type="ECO:0000313" key="1">
    <source>
        <dbReference type="EMBL" id="WAH66180.1"/>
    </source>
</evidence>
<gene>
    <name evidence="1" type="ORF">OEG85_09735</name>
</gene>
<dbReference type="EMBL" id="CP107241">
    <property type="protein sequence ID" value="WAH66180.1"/>
    <property type="molecule type" value="Genomic_DNA"/>
</dbReference>
<proteinExistence type="predicted"/>
<dbReference type="AlphaFoldDB" id="A0AA47EXY9"/>
<dbReference type="Proteomes" id="UP001164737">
    <property type="component" value="Chromosome"/>
</dbReference>
<organism evidence="1 2">
    <name type="scientific">Xanthomonas hortorum</name>
    <dbReference type="NCBI Taxonomy" id="56454"/>
    <lineage>
        <taxon>Bacteria</taxon>
        <taxon>Pseudomonadati</taxon>
        <taxon>Pseudomonadota</taxon>
        <taxon>Gammaproteobacteria</taxon>
        <taxon>Lysobacterales</taxon>
        <taxon>Lysobacteraceae</taxon>
        <taxon>Xanthomonas</taxon>
    </lineage>
</organism>
<name>A0AA47EXY9_9XANT</name>
<accession>A0AA47EXY9</accession>
<dbReference type="GeneID" id="63991711"/>
<dbReference type="RefSeq" id="WP_033837308.1">
    <property type="nucleotide sequence ID" value="NZ_CP031607.1"/>
</dbReference>
<sequence>MLKRLINAFAKSKADKDIKQGLALVQERWLAYRSLNQKPPEHEIVQFTGPFIAPMMSQLASDPRWGGKPQSAMLDLIFVVLLADADTEAGQGKLRAMRELLGEQA</sequence>
<protein>
    <submittedName>
        <fullName evidence="1">Uncharacterized protein</fullName>
    </submittedName>
</protein>